<dbReference type="GO" id="GO:0008962">
    <property type="term" value="F:phosphatidylglycerophosphatase activity"/>
    <property type="evidence" value="ECO:0007669"/>
    <property type="project" value="UniProtKB-EC"/>
</dbReference>
<keyword evidence="15" id="KW-0472">Membrane</keyword>
<dbReference type="GO" id="GO:0006003">
    <property type="term" value="P:fructose 2,6-bisphosphate metabolic process"/>
    <property type="evidence" value="ECO:0007669"/>
    <property type="project" value="InterPro"/>
</dbReference>
<evidence type="ECO:0000256" key="9">
    <source>
        <dbReference type="ARBA" id="ARBA00022741"/>
    </source>
</evidence>
<dbReference type="EC" id="3.1.3.46" evidence="5"/>
<evidence type="ECO:0000256" key="14">
    <source>
        <dbReference type="ARBA" id="ARBA00023098"/>
    </source>
</evidence>
<evidence type="ECO:0000256" key="2">
    <source>
        <dbReference type="ARBA" id="ARBA00005189"/>
    </source>
</evidence>
<comment type="catalytic activity">
    <reaction evidence="24">
        <text>1,2-di-(9Z-octadecenoyl)-sn-glycero-3-phospho-(1'-sn-glycerol-3'-phosphate) + H2O = 1,2-di-(9Z-octadecenoyl)-sn-glycero-3-phospho-(1'-sn-glycerol) + phosphate</text>
        <dbReference type="Rhea" id="RHEA:42304"/>
        <dbReference type="ChEBI" id="CHEBI:15377"/>
        <dbReference type="ChEBI" id="CHEBI:43474"/>
        <dbReference type="ChEBI" id="CHEBI:75163"/>
        <dbReference type="ChEBI" id="CHEBI:78907"/>
    </reaction>
    <physiologicalReaction direction="left-to-right" evidence="24">
        <dbReference type="Rhea" id="RHEA:42305"/>
    </physiologicalReaction>
</comment>
<keyword evidence="10" id="KW-0418">Kinase</keyword>
<evidence type="ECO:0000256" key="16">
    <source>
        <dbReference type="ARBA" id="ARBA00023209"/>
    </source>
</evidence>
<comment type="pathway">
    <text evidence="2">Lipid metabolism.</text>
</comment>
<dbReference type="PROSITE" id="PS50056">
    <property type="entry name" value="TYR_PHOSPHATASE_2"/>
    <property type="match status" value="1"/>
</dbReference>
<evidence type="ECO:0000256" key="1">
    <source>
        <dbReference type="ARBA" id="ARBA00004370"/>
    </source>
</evidence>
<dbReference type="Gene3D" id="3.90.190.10">
    <property type="entry name" value="Protein tyrosine phosphatase superfamily"/>
    <property type="match status" value="1"/>
</dbReference>
<dbReference type="PANTHER" id="PTHR10606:SF44">
    <property type="entry name" value="6-PHOSPHOFRUCTO 2-KINASE_FRUCTOSE 2,6-BISPHOSPHATASE LONG FORM"/>
    <property type="match status" value="1"/>
</dbReference>
<dbReference type="GO" id="GO:0004331">
    <property type="term" value="F:fructose-2,6-bisphosphate 2-phosphatase activity"/>
    <property type="evidence" value="ECO:0007669"/>
    <property type="project" value="UniProtKB-EC"/>
</dbReference>
<comment type="caution">
    <text evidence="31">The sequence shown here is derived from an EMBL/GenBank/DDBJ whole genome shotgun (WGS) entry which is preliminary data.</text>
</comment>
<dbReference type="Pfam" id="PF00782">
    <property type="entry name" value="DSPc"/>
    <property type="match status" value="1"/>
</dbReference>
<keyword evidence="14" id="KW-0443">Lipid metabolism</keyword>
<evidence type="ECO:0000256" key="8">
    <source>
        <dbReference type="ARBA" id="ARBA00022679"/>
    </source>
</evidence>
<evidence type="ECO:0000256" key="25">
    <source>
        <dbReference type="ARBA" id="ARBA00052780"/>
    </source>
</evidence>
<dbReference type="PRINTS" id="PR00991">
    <property type="entry name" value="6PFRUCTKNASE"/>
</dbReference>
<comment type="catalytic activity">
    <reaction evidence="25">
        <text>1,2-dioctanoyl-sn-glycero-3-phospho-(1D-myo-inositol-5-phosphate) + H2O = 1,2-dioctanoyl-sn-glycero-3-phospho-(1D-myo-inositol) + phosphate</text>
        <dbReference type="Rhea" id="RHEA:42308"/>
        <dbReference type="ChEBI" id="CHEBI:15377"/>
        <dbReference type="ChEBI" id="CHEBI:43474"/>
        <dbReference type="ChEBI" id="CHEBI:65221"/>
        <dbReference type="ChEBI" id="CHEBI:78911"/>
    </reaction>
    <physiologicalReaction direction="left-to-right" evidence="25">
        <dbReference type="Rhea" id="RHEA:42309"/>
    </physiologicalReaction>
</comment>
<dbReference type="InterPro" id="IPR029021">
    <property type="entry name" value="Prot-tyrosine_phosphatase-like"/>
</dbReference>
<comment type="catalytic activity">
    <reaction evidence="21">
        <text>a 1,2-diacyl-sn-glycero-3-phospho-(1'-sn-glycero-3'-phosphate) + H2O = a 1,2-diacyl-sn-glycero-3-phospho-(1'-sn-glycerol) + phosphate</text>
        <dbReference type="Rhea" id="RHEA:33751"/>
        <dbReference type="ChEBI" id="CHEBI:15377"/>
        <dbReference type="ChEBI" id="CHEBI:43474"/>
        <dbReference type="ChEBI" id="CHEBI:60110"/>
        <dbReference type="ChEBI" id="CHEBI:64716"/>
        <dbReference type="EC" id="3.1.3.27"/>
    </reaction>
    <physiologicalReaction direction="left-to-right" evidence="21">
        <dbReference type="Rhea" id="RHEA:33752"/>
    </physiologicalReaction>
</comment>
<keyword evidence="18" id="KW-0511">Multifunctional enzyme</keyword>
<evidence type="ECO:0000256" key="5">
    <source>
        <dbReference type="ARBA" id="ARBA00013067"/>
    </source>
</evidence>
<evidence type="ECO:0000256" key="10">
    <source>
        <dbReference type="ARBA" id="ARBA00022777"/>
    </source>
</evidence>
<comment type="pathway">
    <text evidence="19">Phospholipid metabolism; phosphatidylglycerol biosynthesis; phosphatidylglycerol from CDP-diacylglycerol: step 2/2.</text>
</comment>
<evidence type="ECO:0000259" key="30">
    <source>
        <dbReference type="PROSITE" id="PS50056"/>
    </source>
</evidence>
<dbReference type="SUPFAM" id="SSF53254">
    <property type="entry name" value="Phosphoglycerate mutase-like"/>
    <property type="match status" value="1"/>
</dbReference>
<feature type="active site" description="Tele-phosphohistidine intermediate" evidence="27">
    <location>
        <position position="263"/>
    </location>
</feature>
<evidence type="ECO:0000256" key="3">
    <source>
        <dbReference type="ARBA" id="ARBA00008408"/>
    </source>
</evidence>
<dbReference type="SUPFAM" id="SSF52799">
    <property type="entry name" value="(Phosphotyrosine protein) phosphatases II"/>
    <property type="match status" value="1"/>
</dbReference>
<dbReference type="Gene3D" id="3.40.50.1240">
    <property type="entry name" value="Phosphoglycerate mutase-like"/>
    <property type="match status" value="1"/>
</dbReference>
<dbReference type="SMART" id="SM00195">
    <property type="entry name" value="DSPc"/>
    <property type="match status" value="1"/>
</dbReference>
<evidence type="ECO:0000256" key="4">
    <source>
        <dbReference type="ARBA" id="ARBA00012130"/>
    </source>
</evidence>
<evidence type="ECO:0000256" key="21">
    <source>
        <dbReference type="ARBA" id="ARBA00050944"/>
    </source>
</evidence>
<dbReference type="InterPro" id="IPR000340">
    <property type="entry name" value="Dual-sp_phosphatase_cat-dom"/>
</dbReference>
<comment type="subcellular location">
    <subcellularLocation>
        <location evidence="1">Membrane</location>
    </subcellularLocation>
</comment>
<evidence type="ECO:0000256" key="13">
    <source>
        <dbReference type="ARBA" id="ARBA00022912"/>
    </source>
</evidence>
<evidence type="ECO:0000256" key="23">
    <source>
        <dbReference type="ARBA" id="ARBA00052505"/>
    </source>
</evidence>
<keyword evidence="6" id="KW-0444">Lipid biosynthesis</keyword>
<comment type="catalytic activity">
    <reaction evidence="23">
        <text>1,2-dibutyryl-sn-glycero-3-phospho-(1D-myo-inositol-5-phosphate) + H2O = 1,2-dibutyryl-sn-glycero-3-phospho-(1D-myo-inositol) + phosphate</text>
        <dbReference type="Rhea" id="RHEA:42584"/>
        <dbReference type="ChEBI" id="CHEBI:15377"/>
        <dbReference type="ChEBI" id="CHEBI:43474"/>
        <dbReference type="ChEBI" id="CHEBI:82605"/>
        <dbReference type="ChEBI" id="CHEBI:82606"/>
    </reaction>
    <physiologicalReaction direction="left-to-right" evidence="23">
        <dbReference type="Rhea" id="RHEA:42585"/>
    </physiologicalReaction>
</comment>
<dbReference type="GO" id="GO:0004721">
    <property type="term" value="F:phosphoprotein phosphatase activity"/>
    <property type="evidence" value="ECO:0007669"/>
    <property type="project" value="UniProtKB-KW"/>
</dbReference>
<dbReference type="InterPro" id="IPR029033">
    <property type="entry name" value="His_PPase_superfam"/>
</dbReference>
<keyword evidence="9" id="KW-0547">Nucleotide-binding</keyword>
<accession>A0AAD9N1T6</accession>
<dbReference type="InterPro" id="IPR000387">
    <property type="entry name" value="Tyr_Pase_dom"/>
</dbReference>
<protein>
    <recommendedName>
        <fullName evidence="26">Phosphatidylglycerophosphatase and protein-tyrosine phosphatase 1</fullName>
        <ecNumber evidence="4">2.7.1.105</ecNumber>
        <ecNumber evidence="20">3.1.3.27</ecNumber>
        <ecNumber evidence="5">3.1.3.46</ecNumber>
    </recommendedName>
</protein>
<evidence type="ECO:0000256" key="7">
    <source>
        <dbReference type="ARBA" id="ARBA00022553"/>
    </source>
</evidence>
<dbReference type="InterPro" id="IPR013078">
    <property type="entry name" value="His_Pase_superF_clade-1"/>
</dbReference>
<gene>
    <name evidence="31" type="ORF">LSH36_291g00006</name>
</gene>
<dbReference type="InterPro" id="IPR044596">
    <property type="entry name" value="PTPMT1-like"/>
</dbReference>
<evidence type="ECO:0000256" key="18">
    <source>
        <dbReference type="ARBA" id="ARBA00023268"/>
    </source>
</evidence>
<dbReference type="GO" id="GO:0003873">
    <property type="term" value="F:6-phosphofructo-2-kinase activity"/>
    <property type="evidence" value="ECO:0007669"/>
    <property type="project" value="UniProtKB-EC"/>
</dbReference>
<dbReference type="PANTHER" id="PTHR10606">
    <property type="entry name" value="6-PHOSPHOFRUCTO-2-KINASE/FRUCTOSE-2,6-BISPHOSPHATASE"/>
    <property type="match status" value="1"/>
</dbReference>
<dbReference type="PROSITE" id="PS00383">
    <property type="entry name" value="TYR_PHOSPHATASE_1"/>
    <property type="match status" value="1"/>
</dbReference>
<proteinExistence type="inferred from homology"/>
<dbReference type="FunFam" id="3.40.50.1240:FF:000001">
    <property type="entry name" value="6-phosphofructo-2-kinase/fructose-2, 6-bisphosphatase 3 isoform 2"/>
    <property type="match status" value="1"/>
</dbReference>
<evidence type="ECO:0000256" key="17">
    <source>
        <dbReference type="ARBA" id="ARBA00023264"/>
    </source>
</evidence>
<evidence type="ECO:0000256" key="6">
    <source>
        <dbReference type="ARBA" id="ARBA00022516"/>
    </source>
</evidence>
<feature type="binding site" evidence="28">
    <location>
        <position position="312"/>
    </location>
    <ligand>
        <name>substrate</name>
    </ligand>
</feature>
<dbReference type="GO" id="GO:0005524">
    <property type="term" value="F:ATP binding"/>
    <property type="evidence" value="ECO:0007669"/>
    <property type="project" value="UniProtKB-KW"/>
</dbReference>
<keyword evidence="16" id="KW-0594">Phospholipid biosynthesis</keyword>
<dbReference type="InterPro" id="IPR016130">
    <property type="entry name" value="Tyr_Pase_AS"/>
</dbReference>
<dbReference type="InterPro" id="IPR027417">
    <property type="entry name" value="P-loop_NTPase"/>
</dbReference>
<dbReference type="EC" id="2.7.1.105" evidence="4"/>
<keyword evidence="11" id="KW-0378">Hydrolase</keyword>
<sequence length="705" mass="81799">MFSATVCKSDEDLPNRPVRSRHWSYHLPKKPLALCPDIANVAIAPCVIVMVGLPARGKTYMAKKLTRYLNWIGIDTRVFNVGEYRRRATEKYRNHDFFRPDNLEAMDIREKCAADALLDLCNWLRSGGQVAVFDATNTSRTRRHMIYDICTIDNSYKTFFVESVCTDPNIIEANIKEVKITSPDYMEMDKERAVEDFKKRIAHYESIYEPLDEDIDKELSFIKIFNQGEKYLVNRVHGHVQSRVVYYLMNIHVLPKTIYLTRHGETEMNLLGRIGGDGNLSERGRQFAAALGKYVEKENIPHLRVWTSLLKRTIQTAEYIDAPKEHWKALNEIDAGVCDGLTYKEIQEQYPEEFAQRDQDKYHYRYNGGESYQDLVARLEPVIMELERQENVMVICHQAVSRCLLAYFLDKEHDELPYLEVPLHTIIKLHPVAYGCLVENISLKIDAVSTHRARVTPSIPPSHEEHKLQRKSMSDREDYLCQKTGNMCRHFDEGLSLHREGECHNTADGIIPSGCPSNSGVVTFQPVKMLARAAFYPTLLYNVIMERAHLRQWYNRIDDTVLLGALPFRKITHQLLEENVKGIVTLNEEYETRYLVNTKEEWQTLGVEQIRLKTADFVAAPNQQQLQRGVNFILKHQKQGASVYVHCKAGRTRSATLVACYLMQIHGWRPEEAVEYIRGIRPHILIRKAQWKALEMYYDKKVQNR</sequence>
<evidence type="ECO:0000259" key="29">
    <source>
        <dbReference type="PROSITE" id="PS50054"/>
    </source>
</evidence>
<reference evidence="31" key="1">
    <citation type="journal article" date="2023" name="Mol. Biol. Evol.">
        <title>Third-Generation Sequencing Reveals the Adaptive Role of the Epigenome in Three Deep-Sea Polychaetes.</title>
        <authorList>
            <person name="Perez M."/>
            <person name="Aroh O."/>
            <person name="Sun Y."/>
            <person name="Lan Y."/>
            <person name="Juniper S.K."/>
            <person name="Young C.R."/>
            <person name="Angers B."/>
            <person name="Qian P.Y."/>
        </authorList>
    </citation>
    <scope>NUCLEOTIDE SEQUENCE</scope>
    <source>
        <strain evidence="31">P08H-3</strain>
    </source>
</reference>
<dbReference type="GO" id="GO:0008654">
    <property type="term" value="P:phospholipid biosynthetic process"/>
    <property type="evidence" value="ECO:0007669"/>
    <property type="project" value="UniProtKB-KW"/>
</dbReference>
<dbReference type="AlphaFoldDB" id="A0AAD9N1T6"/>
<evidence type="ECO:0000256" key="24">
    <source>
        <dbReference type="ARBA" id="ARBA00052632"/>
    </source>
</evidence>
<evidence type="ECO:0000256" key="27">
    <source>
        <dbReference type="PIRSR" id="PIRSR613078-1"/>
    </source>
</evidence>
<dbReference type="Proteomes" id="UP001208570">
    <property type="component" value="Unassembled WGS sequence"/>
</dbReference>
<dbReference type="PROSITE" id="PS00175">
    <property type="entry name" value="PG_MUTASE"/>
    <property type="match status" value="1"/>
</dbReference>
<dbReference type="EMBL" id="JAODUP010000291">
    <property type="protein sequence ID" value="KAK2153595.1"/>
    <property type="molecule type" value="Genomic_DNA"/>
</dbReference>
<evidence type="ECO:0000256" key="12">
    <source>
        <dbReference type="ARBA" id="ARBA00022840"/>
    </source>
</evidence>
<evidence type="ECO:0000256" key="22">
    <source>
        <dbReference type="ARBA" id="ARBA00051818"/>
    </source>
</evidence>
<feature type="domain" description="Tyrosine-protein phosphatase" evidence="29">
    <location>
        <begin position="553"/>
        <end position="703"/>
    </location>
</feature>
<dbReference type="CDD" id="cd14524">
    <property type="entry name" value="PTPMT1"/>
    <property type="match status" value="1"/>
</dbReference>
<feature type="active site" description="Proton donor/acceptor" evidence="27">
    <location>
        <position position="332"/>
    </location>
</feature>
<keyword evidence="12" id="KW-0067">ATP-binding</keyword>
<dbReference type="Pfam" id="PF01591">
    <property type="entry name" value="6PF2K"/>
    <property type="match status" value="1"/>
</dbReference>
<comment type="catalytic activity">
    <reaction evidence="22">
        <text>a 1-acyl-2-hexanoyl-sn-glycero-3-phospho-(1D-myo-inositol-5-phosphate) + H2O = a 1-acyl-2-hexanoyl-sn-glycero-3-phospho-(1D-myo-inositol) + phosphate</text>
        <dbReference type="Rhea" id="RHEA:42320"/>
        <dbReference type="ChEBI" id="CHEBI:15377"/>
        <dbReference type="ChEBI" id="CHEBI:43474"/>
        <dbReference type="ChEBI" id="CHEBI:78930"/>
        <dbReference type="ChEBI" id="CHEBI:78931"/>
    </reaction>
    <physiologicalReaction direction="left-to-right" evidence="22">
        <dbReference type="Rhea" id="RHEA:42321"/>
    </physiologicalReaction>
</comment>
<dbReference type="SUPFAM" id="SSF52540">
    <property type="entry name" value="P-loop containing nucleoside triphosphate hydrolases"/>
    <property type="match status" value="1"/>
</dbReference>
<evidence type="ECO:0000256" key="20">
    <source>
        <dbReference type="ARBA" id="ARBA00024224"/>
    </source>
</evidence>
<evidence type="ECO:0000256" key="28">
    <source>
        <dbReference type="PIRSR" id="PIRSR613078-2"/>
    </source>
</evidence>
<evidence type="ECO:0000256" key="19">
    <source>
        <dbReference type="ARBA" id="ARBA00024192"/>
    </source>
</evidence>
<dbReference type="InterPro" id="IPR020422">
    <property type="entry name" value="TYR_PHOSPHATASE_DUAL_dom"/>
</dbReference>
<dbReference type="InterPro" id="IPR001345">
    <property type="entry name" value="PG/BPGM_mutase_AS"/>
</dbReference>
<dbReference type="FunFam" id="3.90.190.10:FF:000060">
    <property type="entry name" value="Phosphatidylglycerophosphatase and protein-tyrosine phosphatase 1"/>
    <property type="match status" value="1"/>
</dbReference>
<organism evidence="31 32">
    <name type="scientific">Paralvinella palmiformis</name>
    <dbReference type="NCBI Taxonomy" id="53620"/>
    <lineage>
        <taxon>Eukaryota</taxon>
        <taxon>Metazoa</taxon>
        <taxon>Spiralia</taxon>
        <taxon>Lophotrochozoa</taxon>
        <taxon>Annelida</taxon>
        <taxon>Polychaeta</taxon>
        <taxon>Sedentaria</taxon>
        <taxon>Canalipalpata</taxon>
        <taxon>Terebellida</taxon>
        <taxon>Terebelliformia</taxon>
        <taxon>Alvinellidae</taxon>
        <taxon>Paralvinella</taxon>
    </lineage>
</organism>
<keyword evidence="8" id="KW-0808">Transferase</keyword>
<dbReference type="Pfam" id="PF00300">
    <property type="entry name" value="His_Phos_1"/>
    <property type="match status" value="1"/>
</dbReference>
<comment type="similarity">
    <text evidence="3">In the C-terminal section; belongs to the phosphoglycerate mutase family.</text>
</comment>
<dbReference type="CDD" id="cd07067">
    <property type="entry name" value="HP_PGM_like"/>
    <property type="match status" value="1"/>
</dbReference>
<dbReference type="EC" id="3.1.3.27" evidence="20"/>
<dbReference type="GO" id="GO:0006000">
    <property type="term" value="P:fructose metabolic process"/>
    <property type="evidence" value="ECO:0007669"/>
    <property type="project" value="InterPro"/>
</dbReference>
<evidence type="ECO:0000256" key="15">
    <source>
        <dbReference type="ARBA" id="ARBA00023136"/>
    </source>
</evidence>
<evidence type="ECO:0000256" key="11">
    <source>
        <dbReference type="ARBA" id="ARBA00022801"/>
    </source>
</evidence>
<feature type="binding site" evidence="28">
    <location>
        <begin position="262"/>
        <end position="269"/>
    </location>
    <ligand>
        <name>substrate</name>
    </ligand>
</feature>
<dbReference type="InterPro" id="IPR003094">
    <property type="entry name" value="6Pfruct_kin"/>
</dbReference>
<dbReference type="PROSITE" id="PS50054">
    <property type="entry name" value="TYR_PHOSPHATASE_DUAL"/>
    <property type="match status" value="1"/>
</dbReference>
<dbReference type="GO" id="GO:0016020">
    <property type="term" value="C:membrane"/>
    <property type="evidence" value="ECO:0007669"/>
    <property type="project" value="UniProtKB-SubCell"/>
</dbReference>
<keyword evidence="13" id="KW-0904">Protein phosphatase</keyword>
<keyword evidence="32" id="KW-1185">Reference proteome</keyword>
<evidence type="ECO:0000313" key="31">
    <source>
        <dbReference type="EMBL" id="KAK2153595.1"/>
    </source>
</evidence>
<feature type="domain" description="Tyrosine specific protein phosphatases" evidence="30">
    <location>
        <begin position="624"/>
        <end position="692"/>
    </location>
</feature>
<keyword evidence="17" id="KW-1208">Phospholipid metabolism</keyword>
<name>A0AAD9N1T6_9ANNE</name>
<dbReference type="Gene3D" id="3.40.50.300">
    <property type="entry name" value="P-loop containing nucleotide triphosphate hydrolases"/>
    <property type="match status" value="1"/>
</dbReference>
<dbReference type="FunFam" id="3.40.50.300:FF:000047">
    <property type="entry name" value="6-phosphofructo-2-kinase/fructose-2, 6-bisphosphatase 3 isoform 2"/>
    <property type="match status" value="1"/>
</dbReference>
<evidence type="ECO:0000256" key="26">
    <source>
        <dbReference type="ARBA" id="ARBA00069309"/>
    </source>
</evidence>
<evidence type="ECO:0000313" key="32">
    <source>
        <dbReference type="Proteomes" id="UP001208570"/>
    </source>
</evidence>
<dbReference type="InterPro" id="IPR013079">
    <property type="entry name" value="6Phosfructo_kin"/>
</dbReference>
<dbReference type="GO" id="GO:0005829">
    <property type="term" value="C:cytosol"/>
    <property type="evidence" value="ECO:0007669"/>
    <property type="project" value="TreeGrafter"/>
</dbReference>
<dbReference type="SMART" id="SM00855">
    <property type="entry name" value="PGAM"/>
    <property type="match status" value="1"/>
</dbReference>
<keyword evidence="7" id="KW-0597">Phosphoprotein</keyword>